<feature type="transmembrane region" description="Helical" evidence="1">
    <location>
        <begin position="125"/>
        <end position="148"/>
    </location>
</feature>
<gene>
    <name evidence="2" type="ORF">OBBRIDRAFT_879092</name>
</gene>
<reference evidence="2 3" key="1">
    <citation type="submission" date="2016-07" db="EMBL/GenBank/DDBJ databases">
        <title>Draft genome of the white-rot fungus Obba rivulosa 3A-2.</title>
        <authorList>
            <consortium name="DOE Joint Genome Institute"/>
            <person name="Miettinen O."/>
            <person name="Riley R."/>
            <person name="Acob R."/>
            <person name="Barry K."/>
            <person name="Cullen D."/>
            <person name="De Vries R."/>
            <person name="Hainaut M."/>
            <person name="Hatakka A."/>
            <person name="Henrissat B."/>
            <person name="Hilden K."/>
            <person name="Kuo R."/>
            <person name="Labutti K."/>
            <person name="Lipzen A."/>
            <person name="Makela M.R."/>
            <person name="Sandor L."/>
            <person name="Spatafora J.W."/>
            <person name="Grigoriev I.V."/>
            <person name="Hibbett D.S."/>
        </authorList>
    </citation>
    <scope>NUCLEOTIDE SEQUENCE [LARGE SCALE GENOMIC DNA]</scope>
    <source>
        <strain evidence="2 3">3A-2</strain>
    </source>
</reference>
<keyword evidence="1" id="KW-0472">Membrane</keyword>
<keyword evidence="3" id="KW-1185">Reference proteome</keyword>
<dbReference type="AlphaFoldDB" id="A0A8E2AXI5"/>
<dbReference type="OrthoDB" id="3357408at2759"/>
<dbReference type="EMBL" id="KV722412">
    <property type="protein sequence ID" value="OCH90095.1"/>
    <property type="molecule type" value="Genomic_DNA"/>
</dbReference>
<accession>A0A8E2AXI5</accession>
<feature type="transmembrane region" description="Helical" evidence="1">
    <location>
        <begin position="12"/>
        <end position="35"/>
    </location>
</feature>
<evidence type="ECO:0000313" key="3">
    <source>
        <dbReference type="Proteomes" id="UP000250043"/>
    </source>
</evidence>
<dbReference type="Proteomes" id="UP000250043">
    <property type="component" value="Unassembled WGS sequence"/>
</dbReference>
<proteinExistence type="predicted"/>
<feature type="transmembrane region" description="Helical" evidence="1">
    <location>
        <begin position="185"/>
        <end position="210"/>
    </location>
</feature>
<feature type="transmembrane region" description="Helical" evidence="1">
    <location>
        <begin position="154"/>
        <end position="173"/>
    </location>
</feature>
<name>A0A8E2AXI5_9APHY</name>
<protein>
    <submittedName>
        <fullName evidence="2">Uncharacterized protein</fullName>
    </submittedName>
</protein>
<organism evidence="2 3">
    <name type="scientific">Obba rivulosa</name>
    <dbReference type="NCBI Taxonomy" id="1052685"/>
    <lineage>
        <taxon>Eukaryota</taxon>
        <taxon>Fungi</taxon>
        <taxon>Dikarya</taxon>
        <taxon>Basidiomycota</taxon>
        <taxon>Agaricomycotina</taxon>
        <taxon>Agaricomycetes</taxon>
        <taxon>Polyporales</taxon>
        <taxon>Gelatoporiaceae</taxon>
        <taxon>Obba</taxon>
    </lineage>
</organism>
<feature type="transmembrane region" description="Helical" evidence="1">
    <location>
        <begin position="216"/>
        <end position="235"/>
    </location>
</feature>
<evidence type="ECO:0000256" key="1">
    <source>
        <dbReference type="SAM" id="Phobius"/>
    </source>
</evidence>
<feature type="transmembrane region" description="Helical" evidence="1">
    <location>
        <begin position="90"/>
        <end position="113"/>
    </location>
</feature>
<sequence length="296" mass="32989">MALPIGTARLLGIFFTDILLGMHLITFFNALWIQLFRHREKGRRPNWLLIAVTLAMGIIGILNAGTDLALNNQVFVVTGGDVSLYTDLAYWMNLVQDLCMILQPIIGDAMLVYRFWAVYGRRWKATVPFILLWLAASSMMITIIPVFGETASCILTYSTALIAYRLWTVGRAVRAHIIGRRRLQLVMRVVIESGLLYTITAIVFLGTTISKSNADYVFGGVAVQITGIAFNLIIIRVTHRLATEDADESNTEPSTFVLDTLTSNQPNTVSAGRDNLPVHIRISRHTEADGDIVFMK</sequence>
<feature type="transmembrane region" description="Helical" evidence="1">
    <location>
        <begin position="47"/>
        <end position="70"/>
    </location>
</feature>
<keyword evidence="1" id="KW-0812">Transmembrane</keyword>
<keyword evidence="1" id="KW-1133">Transmembrane helix</keyword>
<evidence type="ECO:0000313" key="2">
    <source>
        <dbReference type="EMBL" id="OCH90095.1"/>
    </source>
</evidence>